<feature type="region of interest" description="Disordered" evidence="1">
    <location>
        <begin position="1"/>
        <end position="20"/>
    </location>
</feature>
<protein>
    <submittedName>
        <fullName evidence="3">Peptidase C13 family protein</fullName>
    </submittedName>
</protein>
<feature type="transmembrane region" description="Helical" evidence="2">
    <location>
        <begin position="149"/>
        <end position="172"/>
    </location>
</feature>
<comment type="caution">
    <text evidence="3">The sequence shown here is derived from an EMBL/GenBank/DDBJ whole genome shotgun (WGS) entry which is preliminary data.</text>
</comment>
<reference evidence="3 4" key="1">
    <citation type="submission" date="2014-02" db="EMBL/GenBank/DDBJ databases">
        <title>Expanding our view of genomic diversity in Candidatus Accumulibacter clades.</title>
        <authorList>
            <person name="Skennerton C.T."/>
            <person name="Barr J.J."/>
            <person name="Slater F.R."/>
            <person name="Bond P.L."/>
            <person name="Tyson G.W."/>
        </authorList>
    </citation>
    <scope>NUCLEOTIDE SEQUENCE [LARGE SCALE GENOMIC DNA]</scope>
    <source>
        <strain evidence="4">BA-91</strain>
    </source>
</reference>
<evidence type="ECO:0000256" key="1">
    <source>
        <dbReference type="SAM" id="MobiDB-lite"/>
    </source>
</evidence>
<evidence type="ECO:0000313" key="3">
    <source>
        <dbReference type="EMBL" id="KFB72252.1"/>
    </source>
</evidence>
<sequence length="508" mass="56012">MPASIEQADTMASGETSIPSEAGTAAANWQPVMHDEPTSPDSAPAAPPGGTLIRWQYEGMRSALLLKPRWHLLHAHPLAILGLLCFGVLLSLLVQRLWIVGPANFNWSPLLTGWLVPAATAWACYALLHRTEAVEATLAPSAAHLFGLLAAQGALLSALFGLAWAALLRLGYDESSLPPLAHRALWIGAWFWLGLAQTLTLWRGTRRKGQALLLAAALLALAIAESEGERDTMWIADASATASEQRPARLRLTQELMERQPHLLSERLQALRPQRKGVVDLYVLTFAPYAYEDVFRRESALVAGVMEQRFDAAGRTLQLVNHVDTSNEWPWATPLNLQRAIRHIARLMDKNEDILFIHLTSHGAQDGKLSANFWPMSVDAVTPQLLKTWLDEAGVRHRVVSVSACYSGSWIQPLQDDGTLVMSAADAEHTSYGCGRKSDLTYFGKAMYEEQLRHATRSFEQAHAAARTLIDEREQQAGKNDGYSNPQIAVGDGVRKQLEKLRRRLDAG</sequence>
<gene>
    <name evidence="3" type="ORF">AW09_002560</name>
</gene>
<keyword evidence="2" id="KW-0812">Transmembrane</keyword>
<accession>A0A080LUH4</accession>
<evidence type="ECO:0000256" key="2">
    <source>
        <dbReference type="SAM" id="Phobius"/>
    </source>
</evidence>
<keyword evidence="2" id="KW-0472">Membrane</keyword>
<dbReference type="AlphaFoldDB" id="A0A080LUH4"/>
<dbReference type="GO" id="GO:0008233">
    <property type="term" value="F:peptidase activity"/>
    <property type="evidence" value="ECO:0007669"/>
    <property type="project" value="InterPro"/>
</dbReference>
<keyword evidence="2" id="KW-1133">Transmembrane helix</keyword>
<feature type="transmembrane region" description="Helical" evidence="2">
    <location>
        <begin position="184"/>
        <end position="202"/>
    </location>
</feature>
<dbReference type="EMBL" id="JDVG02000416">
    <property type="protein sequence ID" value="KFB72252.1"/>
    <property type="molecule type" value="Genomic_DNA"/>
</dbReference>
<dbReference type="InterPro" id="IPR001096">
    <property type="entry name" value="Peptidase_C13"/>
</dbReference>
<dbReference type="Gene3D" id="3.40.50.1460">
    <property type="match status" value="1"/>
</dbReference>
<organism evidence="3 4">
    <name type="scientific">Candidatus Accumulibacter phosphatis</name>
    <dbReference type="NCBI Taxonomy" id="327160"/>
    <lineage>
        <taxon>Bacteria</taxon>
        <taxon>Pseudomonadati</taxon>
        <taxon>Pseudomonadota</taxon>
        <taxon>Betaproteobacteria</taxon>
        <taxon>Candidatus Accumulibacter</taxon>
    </lineage>
</organism>
<proteinExistence type="predicted"/>
<dbReference type="Proteomes" id="UP000020077">
    <property type="component" value="Unassembled WGS sequence"/>
</dbReference>
<name>A0A080LUH4_9PROT</name>
<evidence type="ECO:0000313" key="4">
    <source>
        <dbReference type="Proteomes" id="UP000020077"/>
    </source>
</evidence>
<feature type="transmembrane region" description="Helical" evidence="2">
    <location>
        <begin position="111"/>
        <end position="128"/>
    </location>
</feature>
<dbReference type="Pfam" id="PF01650">
    <property type="entry name" value="Peptidase_C13"/>
    <property type="match status" value="1"/>
</dbReference>
<feature type="transmembrane region" description="Helical" evidence="2">
    <location>
        <begin position="78"/>
        <end position="99"/>
    </location>
</feature>
<dbReference type="GO" id="GO:0006508">
    <property type="term" value="P:proteolysis"/>
    <property type="evidence" value="ECO:0007669"/>
    <property type="project" value="InterPro"/>
</dbReference>